<evidence type="ECO:0000256" key="11">
    <source>
        <dbReference type="ARBA" id="ARBA00023237"/>
    </source>
</evidence>
<gene>
    <name evidence="16" type="ORF">BN1209_1478</name>
</gene>
<dbReference type="Gene3D" id="2.170.130.10">
    <property type="entry name" value="TonB-dependent receptor, plug domain"/>
    <property type="match status" value="1"/>
</dbReference>
<evidence type="ECO:0000256" key="12">
    <source>
        <dbReference type="PROSITE-ProRule" id="PRU01360"/>
    </source>
</evidence>
<dbReference type="InterPro" id="IPR000531">
    <property type="entry name" value="Beta-barrel_TonB"/>
</dbReference>
<dbReference type="PROSITE" id="PS52016">
    <property type="entry name" value="TONB_DEPENDENT_REC_3"/>
    <property type="match status" value="1"/>
</dbReference>
<evidence type="ECO:0000256" key="7">
    <source>
        <dbReference type="ARBA" id="ARBA00023065"/>
    </source>
</evidence>
<dbReference type="KEGG" id="mbac:BN1209_1478"/>
<dbReference type="GO" id="GO:0009279">
    <property type="term" value="C:cell outer membrane"/>
    <property type="evidence" value="ECO:0007669"/>
    <property type="project" value="UniProtKB-SubCell"/>
</dbReference>
<evidence type="ECO:0000259" key="15">
    <source>
        <dbReference type="Pfam" id="PF07715"/>
    </source>
</evidence>
<dbReference type="STRING" id="1581680.BN1209_1478"/>
<evidence type="ECO:0000256" key="6">
    <source>
        <dbReference type="ARBA" id="ARBA00022729"/>
    </source>
</evidence>
<evidence type="ECO:0000256" key="2">
    <source>
        <dbReference type="ARBA" id="ARBA00009810"/>
    </source>
</evidence>
<dbReference type="GO" id="GO:0044718">
    <property type="term" value="P:siderophore transmembrane transport"/>
    <property type="evidence" value="ECO:0007669"/>
    <property type="project" value="TreeGrafter"/>
</dbReference>
<protein>
    <submittedName>
        <fullName evidence="16">TonB-dependent receptor</fullName>
    </submittedName>
</protein>
<dbReference type="InterPro" id="IPR037066">
    <property type="entry name" value="Plug_dom_sf"/>
</dbReference>
<keyword evidence="5 12" id="KW-0812">Transmembrane</keyword>
<dbReference type="RefSeq" id="WP_052661125.1">
    <property type="nucleotide sequence ID" value="NZ_LN794158.1"/>
</dbReference>
<evidence type="ECO:0000256" key="9">
    <source>
        <dbReference type="ARBA" id="ARBA00023136"/>
    </source>
</evidence>
<evidence type="ECO:0000256" key="4">
    <source>
        <dbReference type="ARBA" id="ARBA00022452"/>
    </source>
</evidence>
<evidence type="ECO:0000256" key="8">
    <source>
        <dbReference type="ARBA" id="ARBA00023077"/>
    </source>
</evidence>
<keyword evidence="9 12" id="KW-0472">Membrane</keyword>
<feature type="domain" description="TonB-dependent receptor-like beta-barrel" evidence="14">
    <location>
        <begin position="342"/>
        <end position="749"/>
    </location>
</feature>
<keyword evidence="17" id="KW-1185">Reference proteome</keyword>
<evidence type="ECO:0000256" key="10">
    <source>
        <dbReference type="ARBA" id="ARBA00023170"/>
    </source>
</evidence>
<dbReference type="Pfam" id="PF00593">
    <property type="entry name" value="TonB_dep_Rec_b-barrel"/>
    <property type="match status" value="1"/>
</dbReference>
<dbReference type="PANTHER" id="PTHR30069">
    <property type="entry name" value="TONB-DEPENDENT OUTER MEMBRANE RECEPTOR"/>
    <property type="match status" value="1"/>
</dbReference>
<evidence type="ECO:0000256" key="13">
    <source>
        <dbReference type="RuleBase" id="RU003357"/>
    </source>
</evidence>
<keyword evidence="3 12" id="KW-0813">Transport</keyword>
<keyword evidence="8 13" id="KW-0798">TonB box</keyword>
<dbReference type="CDD" id="cd01347">
    <property type="entry name" value="ligand_gated_channel"/>
    <property type="match status" value="1"/>
</dbReference>
<keyword evidence="7" id="KW-0406">Ion transport</keyword>
<evidence type="ECO:0000256" key="3">
    <source>
        <dbReference type="ARBA" id="ARBA00022448"/>
    </source>
</evidence>
<name>A0A0B7IZH3_9PROT</name>
<evidence type="ECO:0000256" key="5">
    <source>
        <dbReference type="ARBA" id="ARBA00022692"/>
    </source>
</evidence>
<dbReference type="SUPFAM" id="SSF56935">
    <property type="entry name" value="Porins"/>
    <property type="match status" value="1"/>
</dbReference>
<dbReference type="PANTHER" id="PTHR30069:SF53">
    <property type="entry name" value="COLICIN I RECEPTOR-RELATED"/>
    <property type="match status" value="1"/>
</dbReference>
<organism evidence="16 17">
    <name type="scientific">Candidatus Methylopumilus turicensis</name>
    <dbReference type="NCBI Taxonomy" id="1581680"/>
    <lineage>
        <taxon>Bacteria</taxon>
        <taxon>Pseudomonadati</taxon>
        <taxon>Pseudomonadota</taxon>
        <taxon>Betaproteobacteria</taxon>
        <taxon>Nitrosomonadales</taxon>
        <taxon>Methylophilaceae</taxon>
        <taxon>Candidatus Methylopumilus</taxon>
    </lineage>
</organism>
<dbReference type="Pfam" id="PF07715">
    <property type="entry name" value="Plug"/>
    <property type="match status" value="1"/>
</dbReference>
<keyword evidence="6" id="KW-0732">Signal</keyword>
<proteinExistence type="inferred from homology"/>
<dbReference type="EMBL" id="LN794158">
    <property type="protein sequence ID" value="CEN56515.1"/>
    <property type="molecule type" value="Genomic_DNA"/>
</dbReference>
<dbReference type="GO" id="GO:0015344">
    <property type="term" value="F:siderophore uptake transmembrane transporter activity"/>
    <property type="evidence" value="ECO:0007669"/>
    <property type="project" value="TreeGrafter"/>
</dbReference>
<dbReference type="Proteomes" id="UP000056322">
    <property type="component" value="Chromosome 1"/>
</dbReference>
<dbReference type="AlphaFoldDB" id="A0A0B7IZH3"/>
<dbReference type="Gene3D" id="2.40.170.20">
    <property type="entry name" value="TonB-dependent receptor, beta-barrel domain"/>
    <property type="match status" value="1"/>
</dbReference>
<comment type="similarity">
    <text evidence="2 12 13">Belongs to the TonB-dependent receptor family.</text>
</comment>
<reference evidence="17" key="1">
    <citation type="submission" date="2014-12" db="EMBL/GenBank/DDBJ databases">
        <authorList>
            <person name="Salcher M.M."/>
        </authorList>
    </citation>
    <scope>NUCLEOTIDE SEQUENCE [LARGE SCALE GENOMIC DNA]</scope>
    <source>
        <strain evidence="17">MMS-10A-171</strain>
    </source>
</reference>
<comment type="subcellular location">
    <subcellularLocation>
        <location evidence="1 12">Cell outer membrane</location>
        <topology evidence="1 12">Multi-pass membrane protein</topology>
    </subcellularLocation>
</comment>
<keyword evidence="11 12" id="KW-0998">Cell outer membrane</keyword>
<accession>A0A0B7IZH3</accession>
<evidence type="ECO:0000313" key="17">
    <source>
        <dbReference type="Proteomes" id="UP000056322"/>
    </source>
</evidence>
<dbReference type="HOGENOM" id="CLU_008287_18_1_4"/>
<evidence type="ECO:0000259" key="14">
    <source>
        <dbReference type="Pfam" id="PF00593"/>
    </source>
</evidence>
<dbReference type="InterPro" id="IPR036942">
    <property type="entry name" value="Beta-barrel_TonB_sf"/>
</dbReference>
<sequence length="773" mass="86252">MTHLQIKALFEAKNAPWGRHITIPALTILTAFSQQALAIDEELKIQNVEVRAPAIDSRIMKYPATVETYDRQQIQDSVNAATPAQTMKYLPSIQVRERFIGDRNGIIATRTIGAISSAQSLLYADGILLSNLLGNSFSYPPRWGMVSPEEIESISMMYGPFSSLYAGNSFGGVISIHTRMPEKFEAHANVQSFVQNFKLYGTDVTNWGNHQSASVGDKINDFSFRLGVDRLENTGQPMDYAFSDVKSPSAGGTLVTGAYQDISEKNKSRVIFGATSIDKSEQINTKFKATYDFTPEIKAAYTIGLWDIDGKTDVQSYLKDTNGNPVYAGDVSFNGAKYTLPAISPGKTDALHIMQALELKSNTKGFFDWQFNLSDYDYQKDLNASARISTGNPYIDRSGVVTDLSGTGWTVFDARGTLRPRNHTLDVGYHIDDYQLRSTTTNSADWSAISKGNFNASSQGDTQTQAVYVQDKWQLNPRWALTLGARQEFWRASEGRNQSTTSVANYQDKYSNKFSPKISLSFEPQPAWGFRAAFGQAFRFPTVTELYQQLTVGGSMVVNNPNLKPEEVLSAELTAERRFSNGLIRLSAFNEHKYDALLSQTQTVNTLNCPTVNTMTPCTFTQNVDHIRTYGLEAATEWKDVFISGLDIRANATWTDAKVLQDDAAPVYVGKNAPRIPKQLYKAVATYHVSDDFTVSVGARYSGRQYINLDNSDVNPDTYRAASQFFLMDVKANYKFADRWMASVGIDNLTNYKAYVSHPLPQRTLYAQIKFDY</sequence>
<feature type="domain" description="TonB-dependent receptor plug" evidence="15">
    <location>
        <begin position="60"/>
        <end position="173"/>
    </location>
</feature>
<evidence type="ECO:0000256" key="1">
    <source>
        <dbReference type="ARBA" id="ARBA00004571"/>
    </source>
</evidence>
<dbReference type="InterPro" id="IPR039426">
    <property type="entry name" value="TonB-dep_rcpt-like"/>
</dbReference>
<keyword evidence="10 16" id="KW-0675">Receptor</keyword>
<keyword evidence="4 12" id="KW-1134">Transmembrane beta strand</keyword>
<dbReference type="OrthoDB" id="9760620at2"/>
<evidence type="ECO:0000313" key="16">
    <source>
        <dbReference type="EMBL" id="CEN56515.1"/>
    </source>
</evidence>
<dbReference type="InterPro" id="IPR012910">
    <property type="entry name" value="Plug_dom"/>
</dbReference>